<dbReference type="KEGG" id="saqi:AXG55_14235"/>
<proteinExistence type="predicted"/>
<sequence>MNKEKNIKHLFLNSNPWFSAVSDYSLQIAKYVNASENILYCSEVGSTAMDVKCVEYKIPFVHIPIHNQSLKNFLMSFLFIFRLLLQNKNRIKYVWVFEGREHTLCCIIKIIFPFLWRNKKLIRVRGQAQTVKSNFISKFIYNKITDKVIFAAQCVKNRVLFEIKNNHSKVVYYGKDIINIYNESQDFKVQEVFPSINENQLLFLVIGRFDPVKGHDYLVDAFYKAKFKNKDNRNIEAQLVFAGYKANINPKEIYLKYLNIFGNGRYTQNKYFLESKEQNKRIFMIEEKLDNIQNLLAITNFGVIPSLDSEVICRVGVEFLQSGIPVLSSDAGALPEVFSDFQDFIFKAGNIENLITKLEESARLYLDIKNYNELKNKAKFIGNQKFSSQNYNHMMKFIDL</sequence>
<reference evidence="2 3" key="1">
    <citation type="submission" date="2016-10" db="EMBL/GenBank/DDBJ databases">
        <title>Silvanigrella aquatica sp. nov., isolated from a freshwater lake located in the Black Forest, Germany, description of Silvanigrellaceae fam. nov., Silvanigrellales ord. nov., reclassification of the order Bdellovibrionales in the class Oligoflexia, reclassification of the families Bacteriovoracaceae and Halobacteriovoraceae in the new order Bacteriovoracales ord. nov., and reclassification of the family Pseudobacteriovoracaceae in the order Oligoflexiales.</title>
        <authorList>
            <person name="Hahn M.W."/>
            <person name="Schmidt J."/>
            <person name="Koll U."/>
            <person name="Rohde M."/>
            <person name="Verbag S."/>
            <person name="Pitt A."/>
            <person name="Nakai R."/>
            <person name="Naganuma T."/>
            <person name="Lang E."/>
        </authorList>
    </citation>
    <scope>NUCLEOTIDE SEQUENCE [LARGE SCALE GENOMIC DNA]</scope>
    <source>
        <strain evidence="2 3">MWH-Nonnen-W8red</strain>
    </source>
</reference>
<dbReference type="Proteomes" id="UP000184731">
    <property type="component" value="Chromosome"/>
</dbReference>
<dbReference type="EMBL" id="CP017834">
    <property type="protein sequence ID" value="APJ04987.1"/>
    <property type="molecule type" value="Genomic_DNA"/>
</dbReference>
<dbReference type="AlphaFoldDB" id="A0A1L4D492"/>
<dbReference type="InterPro" id="IPR001296">
    <property type="entry name" value="Glyco_trans_1"/>
</dbReference>
<feature type="domain" description="Glycosyl transferase family 1" evidence="1">
    <location>
        <begin position="194"/>
        <end position="374"/>
    </location>
</feature>
<organism evidence="2 3">
    <name type="scientific">Silvanigrella aquatica</name>
    <dbReference type="NCBI Taxonomy" id="1915309"/>
    <lineage>
        <taxon>Bacteria</taxon>
        <taxon>Pseudomonadati</taxon>
        <taxon>Bdellovibrionota</taxon>
        <taxon>Oligoflexia</taxon>
        <taxon>Silvanigrellales</taxon>
        <taxon>Silvanigrellaceae</taxon>
        <taxon>Silvanigrella</taxon>
    </lineage>
</organism>
<dbReference type="SUPFAM" id="SSF53756">
    <property type="entry name" value="UDP-Glycosyltransferase/glycogen phosphorylase"/>
    <property type="match status" value="1"/>
</dbReference>
<keyword evidence="3" id="KW-1185">Reference proteome</keyword>
<evidence type="ECO:0000313" key="3">
    <source>
        <dbReference type="Proteomes" id="UP000184731"/>
    </source>
</evidence>
<dbReference type="GO" id="GO:0016757">
    <property type="term" value="F:glycosyltransferase activity"/>
    <property type="evidence" value="ECO:0007669"/>
    <property type="project" value="InterPro"/>
</dbReference>
<dbReference type="OrthoDB" id="9804196at2"/>
<accession>A0A1L4D492</accession>
<dbReference type="PANTHER" id="PTHR12526">
    <property type="entry name" value="GLYCOSYLTRANSFERASE"/>
    <property type="match status" value="1"/>
</dbReference>
<dbReference type="Pfam" id="PF00534">
    <property type="entry name" value="Glycos_transf_1"/>
    <property type="match status" value="1"/>
</dbReference>
<evidence type="ECO:0000313" key="2">
    <source>
        <dbReference type="EMBL" id="APJ04987.1"/>
    </source>
</evidence>
<evidence type="ECO:0000259" key="1">
    <source>
        <dbReference type="Pfam" id="PF00534"/>
    </source>
</evidence>
<dbReference type="CDD" id="cd03801">
    <property type="entry name" value="GT4_PimA-like"/>
    <property type="match status" value="1"/>
</dbReference>
<gene>
    <name evidence="2" type="ORF">AXG55_14235</name>
</gene>
<dbReference type="STRING" id="1915309.AXG55_14235"/>
<name>A0A1L4D492_9BACT</name>
<dbReference type="PANTHER" id="PTHR12526:SF630">
    <property type="entry name" value="GLYCOSYLTRANSFERASE"/>
    <property type="match status" value="1"/>
</dbReference>
<protein>
    <recommendedName>
        <fullName evidence="1">Glycosyl transferase family 1 domain-containing protein</fullName>
    </recommendedName>
</protein>
<dbReference type="RefSeq" id="WP_148698751.1">
    <property type="nucleotide sequence ID" value="NZ_CP017834.1"/>
</dbReference>
<dbReference type="Gene3D" id="3.40.50.2000">
    <property type="entry name" value="Glycogen Phosphorylase B"/>
    <property type="match status" value="1"/>
</dbReference>